<name>A0A0K0N6J1_9CAUD</name>
<dbReference type="InterPro" id="IPR006528">
    <property type="entry name" value="Phage_head_morphogenesis_dom"/>
</dbReference>
<dbReference type="Pfam" id="PF04233">
    <property type="entry name" value="Phage_Mu_F"/>
    <property type="match status" value="1"/>
</dbReference>
<organism evidence="3 4">
    <name type="scientific">Gordonia phage GMA2</name>
    <dbReference type="NCBI Taxonomy" id="1647283"/>
    <lineage>
        <taxon>Viruses</taxon>
        <taxon>Duplodnaviria</taxon>
        <taxon>Heunggongvirae</taxon>
        <taxon>Uroviricota</taxon>
        <taxon>Caudoviricetes</taxon>
        <taxon>Gimaduovirus</taxon>
        <taxon>Gimaduovirus GMA2</taxon>
    </lineage>
</organism>
<feature type="domain" description="Phage head morphogenesis" evidence="2">
    <location>
        <begin position="148"/>
        <end position="215"/>
    </location>
</feature>
<evidence type="ECO:0000256" key="1">
    <source>
        <dbReference type="SAM" id="Phobius"/>
    </source>
</evidence>
<keyword evidence="1" id="KW-0812">Transmembrane</keyword>
<dbReference type="Proteomes" id="UP000221359">
    <property type="component" value="Segment"/>
</dbReference>
<feature type="transmembrane region" description="Helical" evidence="1">
    <location>
        <begin position="20"/>
        <end position="37"/>
    </location>
</feature>
<protein>
    <recommendedName>
        <fullName evidence="2">Phage head morphogenesis domain-containing protein</fullName>
    </recommendedName>
</protein>
<keyword evidence="1" id="KW-1133">Transmembrane helix</keyword>
<sequence length="218" mass="23674">MTEYHDELEQLVERAENATASLLVSLLAIESGLTASAKDKRSIRRAIKLLKRSKNTAVVLNAVNSTIIPAVVGALKLLIGNAKQRMAFGSVDLQAVAEKAVNAAVDLLESKYSSGTVAMPEEENVAVASKVAAGLLVRDAIYSAQVDVAERASIATSKRWITRGDARVRLTHKHLDGQTKRLREPFTTQLGSVLYFPGDTRSAAPEDYINCRCLLEIR</sequence>
<proteinExistence type="predicted"/>
<evidence type="ECO:0000313" key="3">
    <source>
        <dbReference type="EMBL" id="AKJ72544.1"/>
    </source>
</evidence>
<accession>A0A0K0N6J1</accession>
<dbReference type="EMBL" id="KR063281">
    <property type="protein sequence ID" value="AKJ72544.1"/>
    <property type="molecule type" value="Genomic_DNA"/>
</dbReference>
<reference evidence="3 4" key="1">
    <citation type="journal article" date="2015" name="PLoS ONE">
        <title>Lysis to Kill: Evaluation of the Lytic Abilities, and Genomics of Nine Bacteriophages Infective for Gordonia spp. and Their Potential Use in Activated Sludge Foam Biocontrol.</title>
        <authorList>
            <person name="Dyson Z.A."/>
            <person name="Tucci J."/>
            <person name="Seviour R.J."/>
            <person name="Petrovski S."/>
        </authorList>
    </citation>
    <scope>NUCLEOTIDE SEQUENCE [LARGE SCALE GENOMIC DNA]</scope>
</reference>
<feature type="transmembrane region" description="Helical" evidence="1">
    <location>
        <begin position="58"/>
        <end position="79"/>
    </location>
</feature>
<evidence type="ECO:0000313" key="4">
    <source>
        <dbReference type="Proteomes" id="UP000221359"/>
    </source>
</evidence>
<keyword evidence="1" id="KW-0472">Membrane</keyword>
<gene>
    <name evidence="3" type="ORF">GMA2_6</name>
</gene>
<keyword evidence="4" id="KW-1185">Reference proteome</keyword>
<evidence type="ECO:0000259" key="2">
    <source>
        <dbReference type="Pfam" id="PF04233"/>
    </source>
</evidence>